<organism evidence="1 2">
    <name type="scientific">Dunaliella salina</name>
    <name type="common">Green alga</name>
    <name type="synonym">Protococcus salinus</name>
    <dbReference type="NCBI Taxonomy" id="3046"/>
    <lineage>
        <taxon>Eukaryota</taxon>
        <taxon>Viridiplantae</taxon>
        <taxon>Chlorophyta</taxon>
        <taxon>core chlorophytes</taxon>
        <taxon>Chlorophyceae</taxon>
        <taxon>CS clade</taxon>
        <taxon>Chlamydomonadales</taxon>
        <taxon>Dunaliellaceae</taxon>
        <taxon>Dunaliella</taxon>
    </lineage>
</organism>
<protein>
    <recommendedName>
        <fullName evidence="3">Encoded protein</fullName>
    </recommendedName>
</protein>
<name>A0ABQ7G948_DUNSA</name>
<evidence type="ECO:0000313" key="1">
    <source>
        <dbReference type="EMBL" id="KAF5831138.1"/>
    </source>
</evidence>
<dbReference type="EMBL" id="MU069973">
    <property type="protein sequence ID" value="KAF5831138.1"/>
    <property type="molecule type" value="Genomic_DNA"/>
</dbReference>
<accession>A0ABQ7G948</accession>
<comment type="caution">
    <text evidence="1">The sequence shown here is derived from an EMBL/GenBank/DDBJ whole genome shotgun (WGS) entry which is preliminary data.</text>
</comment>
<proteinExistence type="predicted"/>
<reference evidence="1" key="1">
    <citation type="submission" date="2017-08" db="EMBL/GenBank/DDBJ databases">
        <authorList>
            <person name="Polle J.E."/>
            <person name="Barry K."/>
            <person name="Cushman J."/>
            <person name="Schmutz J."/>
            <person name="Tran D."/>
            <person name="Hathwaick L.T."/>
            <person name="Yim W.C."/>
            <person name="Jenkins J."/>
            <person name="Mckie-Krisberg Z.M."/>
            <person name="Prochnik S."/>
            <person name="Lindquist E."/>
            <person name="Dockter R.B."/>
            <person name="Adam C."/>
            <person name="Molina H."/>
            <person name="Bunkerborg J."/>
            <person name="Jin E."/>
            <person name="Buchheim M."/>
            <person name="Magnuson J."/>
        </authorList>
    </citation>
    <scope>NUCLEOTIDE SEQUENCE</scope>
    <source>
        <strain evidence="1">CCAP 19/18</strain>
    </source>
</reference>
<evidence type="ECO:0008006" key="3">
    <source>
        <dbReference type="Google" id="ProtNLM"/>
    </source>
</evidence>
<evidence type="ECO:0000313" key="2">
    <source>
        <dbReference type="Proteomes" id="UP000815325"/>
    </source>
</evidence>
<sequence length="94" mass="10854">MHVMNTFNMSNLWYPTGPINSWMQKKEIVNCAPFPKAHQMAQRTLPAIVVHSNILQQGTVGDSHSLKYRAMIMEKCIQTTSYHLQANFQTLQLY</sequence>
<dbReference type="Proteomes" id="UP000815325">
    <property type="component" value="Unassembled WGS sequence"/>
</dbReference>
<keyword evidence="2" id="KW-1185">Reference proteome</keyword>
<gene>
    <name evidence="1" type="ORF">DUNSADRAFT_13541</name>
</gene>